<organism evidence="1 2">
    <name type="scientific">Trichonephila inaurata madagascariensis</name>
    <dbReference type="NCBI Taxonomy" id="2747483"/>
    <lineage>
        <taxon>Eukaryota</taxon>
        <taxon>Metazoa</taxon>
        <taxon>Ecdysozoa</taxon>
        <taxon>Arthropoda</taxon>
        <taxon>Chelicerata</taxon>
        <taxon>Arachnida</taxon>
        <taxon>Araneae</taxon>
        <taxon>Araneomorphae</taxon>
        <taxon>Entelegynae</taxon>
        <taxon>Araneoidea</taxon>
        <taxon>Nephilidae</taxon>
        <taxon>Trichonephila</taxon>
        <taxon>Trichonephila inaurata</taxon>
    </lineage>
</organism>
<dbReference type="InterPro" id="IPR005312">
    <property type="entry name" value="DUF1759"/>
</dbReference>
<dbReference type="EMBL" id="BMAV01027296">
    <property type="protein sequence ID" value="GFS57927.1"/>
    <property type="molecule type" value="Genomic_DNA"/>
</dbReference>
<comment type="caution">
    <text evidence="1">The sequence shown here is derived from an EMBL/GenBank/DDBJ whole genome shotgun (WGS) entry which is preliminary data.</text>
</comment>
<gene>
    <name evidence="1" type="primary">AVEN_227529_1</name>
    <name evidence="1" type="ORF">TNIN_373881</name>
</gene>
<dbReference type="AlphaFoldDB" id="A0A8X6K2F2"/>
<dbReference type="OrthoDB" id="10345786at2759"/>
<reference evidence="1" key="1">
    <citation type="submission" date="2020-08" db="EMBL/GenBank/DDBJ databases">
        <title>Multicomponent nature underlies the extraordinary mechanical properties of spider dragline silk.</title>
        <authorList>
            <person name="Kono N."/>
            <person name="Nakamura H."/>
            <person name="Mori M."/>
            <person name="Yoshida Y."/>
            <person name="Ohtoshi R."/>
            <person name="Malay A.D."/>
            <person name="Moran D.A.P."/>
            <person name="Tomita M."/>
            <person name="Numata K."/>
            <person name="Arakawa K."/>
        </authorList>
    </citation>
    <scope>NUCLEOTIDE SEQUENCE</scope>
</reference>
<proteinExistence type="predicted"/>
<sequence>MLLKSALKKDASLILSDQDSFESLMEALINRCENKRALVDIHITEMLSVPKIQSENLVQLRFLIDMVRSHLRSLKNLRMDSNVLSDAILLHMLNYKV</sequence>
<accession>A0A8X6K2F2</accession>
<dbReference type="Proteomes" id="UP000886998">
    <property type="component" value="Unassembled WGS sequence"/>
</dbReference>
<evidence type="ECO:0000313" key="2">
    <source>
        <dbReference type="Proteomes" id="UP000886998"/>
    </source>
</evidence>
<protein>
    <submittedName>
        <fullName evidence="1">Uncharacterized protein</fullName>
    </submittedName>
</protein>
<keyword evidence="2" id="KW-1185">Reference proteome</keyword>
<evidence type="ECO:0000313" key="1">
    <source>
        <dbReference type="EMBL" id="GFS57927.1"/>
    </source>
</evidence>
<dbReference type="Pfam" id="PF03564">
    <property type="entry name" value="DUF1759"/>
    <property type="match status" value="1"/>
</dbReference>
<name>A0A8X6K2F2_9ARAC</name>